<feature type="domain" description="TonB C-terminal" evidence="1">
    <location>
        <begin position="94"/>
        <end position="151"/>
    </location>
</feature>
<accession>A0ABP8PWX3</accession>
<keyword evidence="3" id="KW-1185">Reference proteome</keyword>
<dbReference type="SUPFAM" id="SSF74653">
    <property type="entry name" value="TolA/TonB C-terminal domain"/>
    <property type="match status" value="1"/>
</dbReference>
<sequence length="156" mass="17369">MLSLPKHLYRTVACINLILATAHKRYLGKLSMIVFLAVASQVAIGQKHPASRVYTYVEQMPQLPRGGGYQQVAADIMSRLRLTSHIEPSCYRTFVYFEVSPTETVQHARIKVASVSSTVDSAVLRAVRLLPPFRPGYQQGKPVTVSFTIPLRIATQ</sequence>
<dbReference type="EMBL" id="BAABGQ010000003">
    <property type="protein sequence ID" value="GAA4493779.1"/>
    <property type="molecule type" value="Genomic_DNA"/>
</dbReference>
<dbReference type="Gene3D" id="3.30.1150.10">
    <property type="match status" value="1"/>
</dbReference>
<evidence type="ECO:0000313" key="2">
    <source>
        <dbReference type="EMBL" id="GAA4493779.1"/>
    </source>
</evidence>
<comment type="caution">
    <text evidence="2">The sequence shown here is derived from an EMBL/GenBank/DDBJ whole genome shotgun (WGS) entry which is preliminary data.</text>
</comment>
<protein>
    <recommendedName>
        <fullName evidence="1">TonB C-terminal domain-containing protein</fullName>
    </recommendedName>
</protein>
<dbReference type="Proteomes" id="UP001501243">
    <property type="component" value="Unassembled WGS sequence"/>
</dbReference>
<proteinExistence type="predicted"/>
<reference evidence="3" key="1">
    <citation type="journal article" date="2019" name="Int. J. Syst. Evol. Microbiol.">
        <title>The Global Catalogue of Microorganisms (GCM) 10K type strain sequencing project: providing services to taxonomists for standard genome sequencing and annotation.</title>
        <authorList>
            <consortium name="The Broad Institute Genomics Platform"/>
            <consortium name="The Broad Institute Genome Sequencing Center for Infectious Disease"/>
            <person name="Wu L."/>
            <person name="Ma J."/>
        </authorList>
    </citation>
    <scope>NUCLEOTIDE SEQUENCE [LARGE SCALE GENOMIC DNA]</scope>
    <source>
        <strain evidence="3">JCM 17841</strain>
    </source>
</reference>
<evidence type="ECO:0000313" key="3">
    <source>
        <dbReference type="Proteomes" id="UP001501243"/>
    </source>
</evidence>
<gene>
    <name evidence="2" type="ORF">GCM10023172_02790</name>
</gene>
<organism evidence="2 3">
    <name type="scientific">Hymenobacter ginsengisoli</name>
    <dbReference type="NCBI Taxonomy" id="1051626"/>
    <lineage>
        <taxon>Bacteria</taxon>
        <taxon>Pseudomonadati</taxon>
        <taxon>Bacteroidota</taxon>
        <taxon>Cytophagia</taxon>
        <taxon>Cytophagales</taxon>
        <taxon>Hymenobacteraceae</taxon>
        <taxon>Hymenobacter</taxon>
    </lineage>
</organism>
<name>A0ABP8PWX3_9BACT</name>
<evidence type="ECO:0000259" key="1">
    <source>
        <dbReference type="Pfam" id="PF03544"/>
    </source>
</evidence>
<dbReference type="InterPro" id="IPR037682">
    <property type="entry name" value="TonB_C"/>
</dbReference>
<dbReference type="Pfam" id="PF03544">
    <property type="entry name" value="TonB_C"/>
    <property type="match status" value="1"/>
</dbReference>